<dbReference type="EMBL" id="CP036298">
    <property type="protein sequence ID" value="QDV23735.1"/>
    <property type="molecule type" value="Genomic_DNA"/>
</dbReference>
<dbReference type="AlphaFoldDB" id="A0A518G562"/>
<evidence type="ECO:0000313" key="2">
    <source>
        <dbReference type="Proteomes" id="UP000318017"/>
    </source>
</evidence>
<dbReference type="KEGG" id="ahel:Q31a_20400"/>
<sequence length="67" mass="7604">MNSTVPPKRSYINEPQGPLLRARRGMLPPHGYRKRAERWRLAADSIAAWCVYCIHATAPILRVGAVY</sequence>
<dbReference type="RefSeq" id="WP_145076874.1">
    <property type="nucleotide sequence ID" value="NZ_CP036298.1"/>
</dbReference>
<gene>
    <name evidence="1" type="ORF">Q31a_20400</name>
</gene>
<keyword evidence="2" id="KW-1185">Reference proteome</keyword>
<evidence type="ECO:0000313" key="1">
    <source>
        <dbReference type="EMBL" id="QDV23735.1"/>
    </source>
</evidence>
<accession>A0A518G562</accession>
<reference evidence="1 2" key="1">
    <citation type="submission" date="2019-02" db="EMBL/GenBank/DDBJ databases">
        <title>Deep-cultivation of Planctomycetes and their phenomic and genomic characterization uncovers novel biology.</title>
        <authorList>
            <person name="Wiegand S."/>
            <person name="Jogler M."/>
            <person name="Boedeker C."/>
            <person name="Pinto D."/>
            <person name="Vollmers J."/>
            <person name="Rivas-Marin E."/>
            <person name="Kohn T."/>
            <person name="Peeters S.H."/>
            <person name="Heuer A."/>
            <person name="Rast P."/>
            <person name="Oberbeckmann S."/>
            <person name="Bunk B."/>
            <person name="Jeske O."/>
            <person name="Meyerdierks A."/>
            <person name="Storesund J.E."/>
            <person name="Kallscheuer N."/>
            <person name="Luecker S."/>
            <person name="Lage O.M."/>
            <person name="Pohl T."/>
            <person name="Merkel B.J."/>
            <person name="Hornburger P."/>
            <person name="Mueller R.-W."/>
            <person name="Bruemmer F."/>
            <person name="Labrenz M."/>
            <person name="Spormann A.M."/>
            <person name="Op den Camp H."/>
            <person name="Overmann J."/>
            <person name="Amann R."/>
            <person name="Jetten M.S.M."/>
            <person name="Mascher T."/>
            <person name="Medema M.H."/>
            <person name="Devos D.P."/>
            <person name="Kaster A.-K."/>
            <person name="Ovreas L."/>
            <person name="Rohde M."/>
            <person name="Galperin M.Y."/>
            <person name="Jogler C."/>
        </authorList>
    </citation>
    <scope>NUCLEOTIDE SEQUENCE [LARGE SCALE GENOMIC DNA]</scope>
    <source>
        <strain evidence="1 2">Q31a</strain>
    </source>
</reference>
<organism evidence="1 2">
    <name type="scientific">Aureliella helgolandensis</name>
    <dbReference type="NCBI Taxonomy" id="2527968"/>
    <lineage>
        <taxon>Bacteria</taxon>
        <taxon>Pseudomonadati</taxon>
        <taxon>Planctomycetota</taxon>
        <taxon>Planctomycetia</taxon>
        <taxon>Pirellulales</taxon>
        <taxon>Pirellulaceae</taxon>
        <taxon>Aureliella</taxon>
    </lineage>
</organism>
<name>A0A518G562_9BACT</name>
<dbReference type="Proteomes" id="UP000318017">
    <property type="component" value="Chromosome"/>
</dbReference>
<protein>
    <submittedName>
        <fullName evidence="1">Uncharacterized protein</fullName>
    </submittedName>
</protein>
<proteinExistence type="predicted"/>